<dbReference type="PROSITE" id="PS00622">
    <property type="entry name" value="HTH_LUXR_1"/>
    <property type="match status" value="1"/>
</dbReference>
<evidence type="ECO:0000313" key="7">
    <source>
        <dbReference type="Proteomes" id="UP000241193"/>
    </source>
</evidence>
<dbReference type="PANTHER" id="PTHR43214:SF43">
    <property type="entry name" value="TWO-COMPONENT RESPONSE REGULATOR"/>
    <property type="match status" value="1"/>
</dbReference>
<gene>
    <name evidence="6" type="ORF">C8261_05540</name>
</gene>
<keyword evidence="7" id="KW-1185">Reference proteome</keyword>
<organism evidence="6 7">
    <name type="scientific">Pseudothauera lacus</name>
    <dbReference type="NCBI Taxonomy" id="2136175"/>
    <lineage>
        <taxon>Bacteria</taxon>
        <taxon>Pseudomonadati</taxon>
        <taxon>Pseudomonadota</taxon>
        <taxon>Betaproteobacteria</taxon>
        <taxon>Rhodocyclales</taxon>
        <taxon>Zoogloeaceae</taxon>
        <taxon>Pseudothauera</taxon>
    </lineage>
</organism>
<dbReference type="CDD" id="cd17535">
    <property type="entry name" value="REC_NarL-like"/>
    <property type="match status" value="1"/>
</dbReference>
<dbReference type="InterPro" id="IPR000792">
    <property type="entry name" value="Tscrpt_reg_LuxR_C"/>
</dbReference>
<accession>A0A2T4IGG8</accession>
<dbReference type="GO" id="GO:0006355">
    <property type="term" value="P:regulation of DNA-templated transcription"/>
    <property type="evidence" value="ECO:0007669"/>
    <property type="project" value="InterPro"/>
</dbReference>
<dbReference type="InterPro" id="IPR039420">
    <property type="entry name" value="WalR-like"/>
</dbReference>
<comment type="caution">
    <text evidence="6">The sequence shown here is derived from an EMBL/GenBank/DDBJ whole genome shotgun (WGS) entry which is preliminary data.</text>
</comment>
<evidence type="ECO:0000256" key="3">
    <source>
        <dbReference type="PROSITE-ProRule" id="PRU00169"/>
    </source>
</evidence>
<dbReference type="SMART" id="SM00421">
    <property type="entry name" value="HTH_LUXR"/>
    <property type="match status" value="1"/>
</dbReference>
<dbReference type="SUPFAM" id="SSF52172">
    <property type="entry name" value="CheY-like"/>
    <property type="match status" value="1"/>
</dbReference>
<evidence type="ECO:0000259" key="4">
    <source>
        <dbReference type="PROSITE" id="PS50043"/>
    </source>
</evidence>
<dbReference type="AlphaFoldDB" id="A0A2T4IGG8"/>
<name>A0A2T4IGG8_9RHOO</name>
<dbReference type="GO" id="GO:0000160">
    <property type="term" value="P:phosphorelay signal transduction system"/>
    <property type="evidence" value="ECO:0007669"/>
    <property type="project" value="InterPro"/>
</dbReference>
<dbReference type="PROSITE" id="PS50110">
    <property type="entry name" value="RESPONSE_REGULATORY"/>
    <property type="match status" value="1"/>
</dbReference>
<feature type="domain" description="Response regulatory" evidence="5">
    <location>
        <begin position="7"/>
        <end position="123"/>
    </location>
</feature>
<dbReference type="SMART" id="SM00448">
    <property type="entry name" value="REC"/>
    <property type="match status" value="1"/>
</dbReference>
<evidence type="ECO:0000256" key="1">
    <source>
        <dbReference type="ARBA" id="ARBA00022553"/>
    </source>
</evidence>
<dbReference type="Proteomes" id="UP000241193">
    <property type="component" value="Unassembled WGS sequence"/>
</dbReference>
<proteinExistence type="predicted"/>
<dbReference type="InterPro" id="IPR001789">
    <property type="entry name" value="Sig_transdc_resp-reg_receiver"/>
</dbReference>
<dbReference type="Pfam" id="PF00196">
    <property type="entry name" value="GerE"/>
    <property type="match status" value="1"/>
</dbReference>
<dbReference type="RefSeq" id="WP_107492683.1">
    <property type="nucleotide sequence ID" value="NZ_PZKC01000004.1"/>
</dbReference>
<evidence type="ECO:0000313" key="6">
    <source>
        <dbReference type="EMBL" id="PTD96874.1"/>
    </source>
</evidence>
<reference evidence="6 7" key="2">
    <citation type="submission" date="2018-04" db="EMBL/GenBank/DDBJ databases">
        <title>Thauera lacus sp. nov., isolated from an saline lake in Inner Mongolia, China.</title>
        <authorList>
            <person name="Liang Q.-Y."/>
        </authorList>
    </citation>
    <scope>NUCLEOTIDE SEQUENCE [LARGE SCALE GENOMIC DNA]</scope>
    <source>
        <strain evidence="6 7">D20</strain>
    </source>
</reference>
<dbReference type="SUPFAM" id="SSF46894">
    <property type="entry name" value="C-terminal effector domain of the bipartite response regulators"/>
    <property type="match status" value="1"/>
</dbReference>
<evidence type="ECO:0000256" key="2">
    <source>
        <dbReference type="ARBA" id="ARBA00023125"/>
    </source>
</evidence>
<feature type="modified residue" description="4-aspartylphosphate" evidence="3">
    <location>
        <position position="58"/>
    </location>
</feature>
<dbReference type="Gene3D" id="3.40.50.2300">
    <property type="match status" value="1"/>
</dbReference>
<dbReference type="PANTHER" id="PTHR43214">
    <property type="entry name" value="TWO-COMPONENT RESPONSE REGULATOR"/>
    <property type="match status" value="1"/>
</dbReference>
<sequence>MSARVLSLLVVDDHMIIRRGLIQILSEAPAIGDIREAADGAAALRALRERAVDVMLLDIALGERDGLDVLKTVRTEFPGVGVVMLSVYPESQFGVRAIRAGAGAYLNKGCSPEALLDAIVRVGSGGVYLTPGIAELLARSVRSNDDRAPHESLSNREFQVLELLARGHSVSDIAVQLSLSANTISTYRARIFDKLQVRSIVELANYANRHQLFGLAGSDQHQRM</sequence>
<keyword evidence="2 6" id="KW-0238">DNA-binding</keyword>
<dbReference type="GO" id="GO:0003677">
    <property type="term" value="F:DNA binding"/>
    <property type="evidence" value="ECO:0007669"/>
    <property type="project" value="UniProtKB-KW"/>
</dbReference>
<reference evidence="6 7" key="1">
    <citation type="submission" date="2018-03" db="EMBL/GenBank/DDBJ databases">
        <authorList>
            <person name="Keele B.F."/>
        </authorList>
    </citation>
    <scope>NUCLEOTIDE SEQUENCE [LARGE SCALE GENOMIC DNA]</scope>
    <source>
        <strain evidence="6 7">D20</strain>
    </source>
</reference>
<protein>
    <submittedName>
        <fullName evidence="6">DNA-binding response regulator</fullName>
    </submittedName>
</protein>
<dbReference type="EMBL" id="PZKC01000004">
    <property type="protein sequence ID" value="PTD96874.1"/>
    <property type="molecule type" value="Genomic_DNA"/>
</dbReference>
<dbReference type="CDD" id="cd06170">
    <property type="entry name" value="LuxR_C_like"/>
    <property type="match status" value="1"/>
</dbReference>
<dbReference type="Pfam" id="PF00072">
    <property type="entry name" value="Response_reg"/>
    <property type="match status" value="1"/>
</dbReference>
<dbReference type="PROSITE" id="PS50043">
    <property type="entry name" value="HTH_LUXR_2"/>
    <property type="match status" value="1"/>
</dbReference>
<feature type="domain" description="HTH luxR-type" evidence="4">
    <location>
        <begin position="146"/>
        <end position="211"/>
    </location>
</feature>
<dbReference type="OrthoDB" id="9816469at2"/>
<keyword evidence="1 3" id="KW-0597">Phosphoprotein</keyword>
<dbReference type="InterPro" id="IPR011006">
    <property type="entry name" value="CheY-like_superfamily"/>
</dbReference>
<dbReference type="InterPro" id="IPR016032">
    <property type="entry name" value="Sig_transdc_resp-reg_C-effctor"/>
</dbReference>
<dbReference type="PRINTS" id="PR00038">
    <property type="entry name" value="HTHLUXR"/>
</dbReference>
<evidence type="ECO:0000259" key="5">
    <source>
        <dbReference type="PROSITE" id="PS50110"/>
    </source>
</evidence>
<dbReference type="InterPro" id="IPR058245">
    <property type="entry name" value="NreC/VraR/RcsB-like_REC"/>
</dbReference>